<dbReference type="InterPro" id="IPR017853">
    <property type="entry name" value="GH"/>
</dbReference>
<feature type="signal peptide" evidence="9">
    <location>
        <begin position="1"/>
        <end position="24"/>
    </location>
</feature>
<feature type="domain" description="Alpha-amylase C-terminal beta-sheet" evidence="11">
    <location>
        <begin position="238"/>
        <end position="290"/>
    </location>
</feature>
<feature type="chain" id="PRO_5024463594" description="alpha-amylase" evidence="9">
    <location>
        <begin position="25"/>
        <end position="291"/>
    </location>
</feature>
<dbReference type="SMART" id="SM00810">
    <property type="entry name" value="Alpha-amyl_C2"/>
    <property type="match status" value="1"/>
</dbReference>
<evidence type="ECO:0000256" key="8">
    <source>
        <dbReference type="ARBA" id="ARBA00030238"/>
    </source>
</evidence>
<dbReference type="InterPro" id="IPR006047">
    <property type="entry name" value="GH13_cat_dom"/>
</dbReference>
<sequence>MNTGSVSLNCFLLSITLTSNFTASQILFQRFNWESSKKGGWYNILKEEYGASSKEELSIIVLIGGPSLIYSNDTAYSDGKGNPDTREDFGAAPDIDHKNTRVQKELSDWMNWLKTDIGLSGWAFDFVKGYAPEFTKLYATNTSPNFTLGELWNSVSYGSDGNPDPYQDAHCGELVGWVESAGGDVTAFDFTTKGILQAAVLHNMWPFPSGKAIQGYAHILTHPGIPSISISKLTAIRSRNGIKPNIALCILTADAFVYVTAIDEKIIVKIGPNSNVGQLTPSNFHISTSGC</sequence>
<name>A0A5N5FJ04_9ROSA</name>
<dbReference type="SUPFAM" id="SSF51445">
    <property type="entry name" value="(Trans)glycosidases"/>
    <property type="match status" value="1"/>
</dbReference>
<reference evidence="12 13" key="3">
    <citation type="submission" date="2019-11" db="EMBL/GenBank/DDBJ databases">
        <title>A de novo genome assembly of a pear dwarfing rootstock.</title>
        <authorList>
            <person name="Wang F."/>
            <person name="Wang J."/>
            <person name="Li S."/>
            <person name="Zhang Y."/>
            <person name="Fang M."/>
            <person name="Ma L."/>
            <person name="Zhao Y."/>
            <person name="Jiang S."/>
        </authorList>
    </citation>
    <scope>NUCLEOTIDE SEQUENCE [LARGE SCALE GENOMIC DNA]</scope>
    <source>
        <strain evidence="12">S2</strain>
        <tissue evidence="12">Leaf</tissue>
    </source>
</reference>
<dbReference type="GO" id="GO:0005975">
    <property type="term" value="P:carbohydrate metabolic process"/>
    <property type="evidence" value="ECO:0007669"/>
    <property type="project" value="InterPro"/>
</dbReference>
<comment type="cofactor">
    <cofactor evidence="2">
        <name>Ca(2+)</name>
        <dbReference type="ChEBI" id="CHEBI:29108"/>
    </cofactor>
</comment>
<evidence type="ECO:0000259" key="11">
    <source>
        <dbReference type="SMART" id="SM00810"/>
    </source>
</evidence>
<evidence type="ECO:0000256" key="9">
    <source>
        <dbReference type="SAM" id="SignalP"/>
    </source>
</evidence>
<evidence type="ECO:0000259" key="10">
    <source>
        <dbReference type="SMART" id="SM00642"/>
    </source>
</evidence>
<dbReference type="SUPFAM" id="SSF51011">
    <property type="entry name" value="Glycosyl hydrolase domain"/>
    <property type="match status" value="1"/>
</dbReference>
<dbReference type="InterPro" id="IPR012850">
    <property type="entry name" value="A-amylase_bs_C"/>
</dbReference>
<dbReference type="EC" id="3.2.1.1" evidence="4"/>
<organism evidence="12 13">
    <name type="scientific">Pyrus ussuriensis x Pyrus communis</name>
    <dbReference type="NCBI Taxonomy" id="2448454"/>
    <lineage>
        <taxon>Eukaryota</taxon>
        <taxon>Viridiplantae</taxon>
        <taxon>Streptophyta</taxon>
        <taxon>Embryophyta</taxon>
        <taxon>Tracheophyta</taxon>
        <taxon>Spermatophyta</taxon>
        <taxon>Magnoliopsida</taxon>
        <taxon>eudicotyledons</taxon>
        <taxon>Gunneridae</taxon>
        <taxon>Pentapetalae</taxon>
        <taxon>rosids</taxon>
        <taxon>fabids</taxon>
        <taxon>Rosales</taxon>
        <taxon>Rosaceae</taxon>
        <taxon>Amygdaloideae</taxon>
        <taxon>Maleae</taxon>
        <taxon>Pyrus</taxon>
    </lineage>
</organism>
<keyword evidence="5" id="KW-0378">Hydrolase</keyword>
<comment type="caution">
    <text evidence="12">The sequence shown here is derived from an EMBL/GenBank/DDBJ whole genome shotgun (WGS) entry which is preliminary data.</text>
</comment>
<dbReference type="SMART" id="SM00642">
    <property type="entry name" value="Aamy"/>
    <property type="match status" value="1"/>
</dbReference>
<dbReference type="AlphaFoldDB" id="A0A5N5FJ04"/>
<dbReference type="InterPro" id="IPR013780">
    <property type="entry name" value="Glyco_hydro_b"/>
</dbReference>
<evidence type="ECO:0000256" key="7">
    <source>
        <dbReference type="ARBA" id="ARBA00023295"/>
    </source>
</evidence>
<keyword evidence="6" id="KW-0119">Carbohydrate metabolism</keyword>
<evidence type="ECO:0000256" key="6">
    <source>
        <dbReference type="ARBA" id="ARBA00023277"/>
    </source>
</evidence>
<dbReference type="Proteomes" id="UP000327157">
    <property type="component" value="Chromosome 10"/>
</dbReference>
<evidence type="ECO:0000256" key="4">
    <source>
        <dbReference type="ARBA" id="ARBA00012595"/>
    </source>
</evidence>
<comment type="catalytic activity">
    <reaction evidence="1">
        <text>Endohydrolysis of (1-&gt;4)-alpha-D-glucosidic linkages in polysaccharides containing three or more (1-&gt;4)-alpha-linked D-glucose units.</text>
        <dbReference type="EC" id="3.2.1.1"/>
    </reaction>
</comment>
<proteinExistence type="inferred from homology"/>
<reference evidence="12 13" key="1">
    <citation type="submission" date="2019-09" db="EMBL/GenBank/DDBJ databases">
        <authorList>
            <person name="Ou C."/>
        </authorList>
    </citation>
    <scope>NUCLEOTIDE SEQUENCE [LARGE SCALE GENOMIC DNA]</scope>
    <source>
        <strain evidence="12">S2</strain>
        <tissue evidence="12">Leaf</tissue>
    </source>
</reference>
<keyword evidence="9" id="KW-0732">Signal</keyword>
<comment type="similarity">
    <text evidence="3">Belongs to the glycosyl hydrolase 13 family.</text>
</comment>
<dbReference type="Pfam" id="PF07821">
    <property type="entry name" value="Alpha-amyl_C2"/>
    <property type="match status" value="1"/>
</dbReference>
<dbReference type="Gene3D" id="3.20.20.80">
    <property type="entry name" value="Glycosidases"/>
    <property type="match status" value="1"/>
</dbReference>
<feature type="domain" description="Glycosyl hydrolase family 13 catalytic" evidence="10">
    <location>
        <begin position="25"/>
        <end position="243"/>
    </location>
</feature>
<evidence type="ECO:0000256" key="2">
    <source>
        <dbReference type="ARBA" id="ARBA00001913"/>
    </source>
</evidence>
<dbReference type="OrthoDB" id="550577at2759"/>
<reference evidence="13" key="2">
    <citation type="submission" date="2019-10" db="EMBL/GenBank/DDBJ databases">
        <title>A de novo genome assembly of a pear dwarfing rootstock.</title>
        <authorList>
            <person name="Wang F."/>
            <person name="Wang J."/>
            <person name="Li S."/>
            <person name="Zhang Y."/>
            <person name="Fang M."/>
            <person name="Ma L."/>
            <person name="Zhao Y."/>
            <person name="Jiang S."/>
        </authorList>
    </citation>
    <scope>NUCLEOTIDE SEQUENCE [LARGE SCALE GENOMIC DNA]</scope>
</reference>
<keyword evidence="13" id="KW-1185">Reference proteome</keyword>
<evidence type="ECO:0000256" key="1">
    <source>
        <dbReference type="ARBA" id="ARBA00000548"/>
    </source>
</evidence>
<accession>A0A5N5FJ04</accession>
<evidence type="ECO:0000256" key="3">
    <source>
        <dbReference type="ARBA" id="ARBA00008061"/>
    </source>
</evidence>
<dbReference type="Gene3D" id="2.60.40.1180">
    <property type="entry name" value="Golgi alpha-mannosidase II"/>
    <property type="match status" value="1"/>
</dbReference>
<evidence type="ECO:0000313" key="12">
    <source>
        <dbReference type="EMBL" id="KAB2602893.1"/>
    </source>
</evidence>
<evidence type="ECO:0000313" key="13">
    <source>
        <dbReference type="Proteomes" id="UP000327157"/>
    </source>
</evidence>
<keyword evidence="7" id="KW-0326">Glycosidase</keyword>
<dbReference type="EMBL" id="SMOL01000695">
    <property type="protein sequence ID" value="KAB2602893.1"/>
    <property type="molecule type" value="Genomic_DNA"/>
</dbReference>
<dbReference type="GO" id="GO:0004556">
    <property type="term" value="F:alpha-amylase activity"/>
    <property type="evidence" value="ECO:0007669"/>
    <property type="project" value="UniProtKB-EC"/>
</dbReference>
<gene>
    <name evidence="12" type="ORF">D8674_003898</name>
</gene>
<dbReference type="PANTHER" id="PTHR43447">
    <property type="entry name" value="ALPHA-AMYLASE"/>
    <property type="match status" value="1"/>
</dbReference>
<dbReference type="GO" id="GO:0005509">
    <property type="term" value="F:calcium ion binding"/>
    <property type="evidence" value="ECO:0007669"/>
    <property type="project" value="InterPro"/>
</dbReference>
<protein>
    <recommendedName>
        <fullName evidence="4">alpha-amylase</fullName>
        <ecNumber evidence="4">3.2.1.1</ecNumber>
    </recommendedName>
    <alternativeName>
        <fullName evidence="8">1,4-alpha-D-glucan glucanohydrolase</fullName>
    </alternativeName>
</protein>
<evidence type="ECO:0000256" key="5">
    <source>
        <dbReference type="ARBA" id="ARBA00022801"/>
    </source>
</evidence>